<dbReference type="NCBIfam" id="NF009472">
    <property type="entry name" value="PRK12834.1"/>
    <property type="match status" value="1"/>
</dbReference>
<dbReference type="InterPro" id="IPR014614">
    <property type="entry name" value="KsdD_DH"/>
</dbReference>
<evidence type="ECO:0000313" key="4">
    <source>
        <dbReference type="EMBL" id="GHI50337.1"/>
    </source>
</evidence>
<sequence length="557" mass="60391">MDADVIVVGAGLAGLVAAHELTSRGRRVALVDQENAANLGGQAFWSFGGLFLVGSPEQRRLGIKDSFGLAWSDWQGSARFDRLADEDSWAVRWARAYVEWAAGEKRSWLAGHGIELLPTVGWAERGDLRADGHGNSVPRFHIAWGTGTGVVEPFVRSARQAARDGLLTFHHRHRVDELVVEGGTARGVRGTVLTPDDSPRGVASGRDRAGDFELTAQAVVVTTGGIGADHDIVRRYWPERLGTPPARMVTGVPAYVDGRMLDISAEAGVRLVNRDRMWHYTEGLHNWDPIWPGHGIRILPGPSSVWLDALGRRLPDPCLPGYDTLSTLKYLRTTEDIAGYDHSWFILTRKIIEKEFALSGSEQNPDITAKDRRAVLRDRLLGKGAPGPVRAFLDKGEDFVTADSLERLVEKMNGLTGERLLDAAEVRRQIEARDAQIANPYSKDAQVQGIRNARRYIGDRLGRVAAPHRVLDPAAGPLIGVRLHVLTRKTLGGIQTDLDSRALGTDGTPIEGLYAAGEVAGFGGGGVHGYNALEGTFLGGCLFSGRAAGRHAARHTG</sequence>
<dbReference type="PANTHER" id="PTHR43260:SF1">
    <property type="entry name" value="KSDD-LIKE STEROID DEHYDROGENASE RV0785"/>
    <property type="match status" value="1"/>
</dbReference>
<dbReference type="Proteomes" id="UP000646738">
    <property type="component" value="Unassembled WGS sequence"/>
</dbReference>
<evidence type="ECO:0000259" key="3">
    <source>
        <dbReference type="Pfam" id="PF00890"/>
    </source>
</evidence>
<comment type="caution">
    <text evidence="4">The sequence shown here is derived from an EMBL/GenBank/DDBJ whole genome shotgun (WGS) entry which is preliminary data.</text>
</comment>
<dbReference type="Pfam" id="PF00890">
    <property type="entry name" value="FAD_binding_2"/>
    <property type="match status" value="1"/>
</dbReference>
<dbReference type="RefSeq" id="WP_189999853.1">
    <property type="nucleotide sequence ID" value="NZ_BNCB01000036.1"/>
</dbReference>
<dbReference type="SUPFAM" id="SSF51905">
    <property type="entry name" value="FAD/NAD(P)-binding domain"/>
    <property type="match status" value="1"/>
</dbReference>
<dbReference type="PANTHER" id="PTHR43260">
    <property type="entry name" value="3-KETOSTEROID-DELTA-1-DEHYDROGENASE"/>
    <property type="match status" value="1"/>
</dbReference>
<evidence type="ECO:0000256" key="1">
    <source>
        <dbReference type="ARBA" id="ARBA00022630"/>
    </source>
</evidence>
<evidence type="ECO:0000256" key="2">
    <source>
        <dbReference type="ARBA" id="ARBA00023002"/>
    </source>
</evidence>
<dbReference type="InterPro" id="IPR003953">
    <property type="entry name" value="FAD-dep_OxRdtase_2_FAD-bd"/>
</dbReference>
<organism evidence="4 5">
    <name type="scientific">Streptomyces rubradiris</name>
    <name type="common">Streptomyces achromogenes subsp. rubradiris</name>
    <dbReference type="NCBI Taxonomy" id="285531"/>
    <lineage>
        <taxon>Bacteria</taxon>
        <taxon>Bacillati</taxon>
        <taxon>Actinomycetota</taxon>
        <taxon>Actinomycetes</taxon>
        <taxon>Kitasatosporales</taxon>
        <taxon>Streptomycetaceae</taxon>
        <taxon>Streptomyces</taxon>
    </lineage>
</organism>
<reference evidence="5" key="1">
    <citation type="submission" date="2023-07" db="EMBL/GenBank/DDBJ databases">
        <title>Whole genome shotgun sequence of Streptomyces achromogenes subsp. rubradiris NBRC 14000.</title>
        <authorList>
            <person name="Komaki H."/>
            <person name="Tamura T."/>
        </authorList>
    </citation>
    <scope>NUCLEOTIDE SEQUENCE [LARGE SCALE GENOMIC DNA]</scope>
    <source>
        <strain evidence="5">NBRC 14000</strain>
    </source>
</reference>
<keyword evidence="2" id="KW-0560">Oxidoreductase</keyword>
<keyword evidence="1" id="KW-0285">Flavoprotein</keyword>
<accession>A0ABQ3R3A4</accession>
<evidence type="ECO:0000313" key="5">
    <source>
        <dbReference type="Proteomes" id="UP000646738"/>
    </source>
</evidence>
<protein>
    <submittedName>
        <fullName evidence="4">FAD-binding dehydrogenase</fullName>
    </submittedName>
</protein>
<keyword evidence="5" id="KW-1185">Reference proteome</keyword>
<dbReference type="InterPro" id="IPR027477">
    <property type="entry name" value="Succ_DH/fumarate_Rdtase_cat_sf"/>
</dbReference>
<dbReference type="PIRSF" id="PIRSF036654">
    <property type="entry name" value="UCP036654"/>
    <property type="match status" value="1"/>
</dbReference>
<dbReference type="Gene3D" id="3.90.700.10">
    <property type="entry name" value="Succinate dehydrogenase/fumarate reductase flavoprotein, catalytic domain"/>
    <property type="match status" value="1"/>
</dbReference>
<dbReference type="InterPro" id="IPR036188">
    <property type="entry name" value="FAD/NAD-bd_sf"/>
</dbReference>
<dbReference type="Gene3D" id="3.50.50.60">
    <property type="entry name" value="FAD/NAD(P)-binding domain"/>
    <property type="match status" value="1"/>
</dbReference>
<name>A0ABQ3R3A4_STRRR</name>
<feature type="domain" description="FAD-dependent oxidoreductase 2 FAD-binding" evidence="3">
    <location>
        <begin position="4"/>
        <end position="538"/>
    </location>
</feature>
<gene>
    <name evidence="4" type="ORF">Srubr_01830</name>
</gene>
<proteinExistence type="predicted"/>
<dbReference type="EMBL" id="BNEA01000001">
    <property type="protein sequence ID" value="GHI50337.1"/>
    <property type="molecule type" value="Genomic_DNA"/>
</dbReference>